<evidence type="ECO:0000313" key="2">
    <source>
        <dbReference type="Proteomes" id="UP001227101"/>
    </source>
</evidence>
<accession>A0ABY8XZL5</accession>
<dbReference type="InterPro" id="IPR011009">
    <property type="entry name" value="Kinase-like_dom_sf"/>
</dbReference>
<protein>
    <submittedName>
        <fullName evidence="1">Class V lanthionine synthetase subunit LxmK</fullName>
    </submittedName>
</protein>
<dbReference type="RefSeq" id="WP_285458650.1">
    <property type="nucleotide sequence ID" value="NZ_CP127173.1"/>
</dbReference>
<dbReference type="EMBL" id="CP127173">
    <property type="protein sequence ID" value="WIV61037.1"/>
    <property type="molecule type" value="Genomic_DNA"/>
</dbReference>
<dbReference type="SUPFAM" id="SSF56112">
    <property type="entry name" value="Protein kinase-like (PK-like)"/>
    <property type="match status" value="1"/>
</dbReference>
<reference evidence="1 2" key="1">
    <citation type="submission" date="2023-06" db="EMBL/GenBank/DDBJ databases">
        <authorList>
            <person name="Oyuntsetseg B."/>
            <person name="Kim S.B."/>
        </authorList>
    </citation>
    <scope>NUCLEOTIDE SEQUENCE [LARGE SCALE GENOMIC DNA]</scope>
    <source>
        <strain evidence="1 2">2-2</strain>
    </source>
</reference>
<evidence type="ECO:0000313" key="1">
    <source>
        <dbReference type="EMBL" id="WIV61037.1"/>
    </source>
</evidence>
<organism evidence="1 2">
    <name type="scientific">Amycolatopsis nalaikhensis</name>
    <dbReference type="NCBI Taxonomy" id="715472"/>
    <lineage>
        <taxon>Bacteria</taxon>
        <taxon>Bacillati</taxon>
        <taxon>Actinomycetota</taxon>
        <taxon>Actinomycetes</taxon>
        <taxon>Pseudonocardiales</taxon>
        <taxon>Pseudonocardiaceae</taxon>
        <taxon>Amycolatopsis</taxon>
    </lineage>
</organism>
<sequence length="348" mass="37557">MAEIGSSDTNTAEREIVDSLLAKLGLGALGSVRTYRGRHRNWAGTTVSGTEVFVKRIAPGSPGGARTLGRLIALESSDWAPVPRPRCLGWDADTGVLAYELVAPVRDGRRLADDGDFDEATAGRLGRLVARLHDAPCPPWLDSSCPPLPPLEELESLPVEVYRNACAAELELWRLLQGDEALTAAIRPLCTPPEAALTPVHGDLRLDQFVIGGSEVRLTDWDELRRGDPARDVGAFVGEWLFRSTLGIAAAGGTPGHEETVARGAARFGQVRPLIAAFWRAYRKERREPDADLVRRSAAFAGWHQFDRLLAGAEKQSRLLPVERAAAGIGRAVLLAPDRFATTLGLAA</sequence>
<gene>
    <name evidence="1" type="primary">lxmK</name>
    <name evidence="1" type="ORF">QP939_21765</name>
</gene>
<dbReference type="NCBIfam" id="NF038156">
    <property type="entry name" value="lant_syn_V_LxmK"/>
    <property type="match status" value="1"/>
</dbReference>
<proteinExistence type="predicted"/>
<dbReference type="Gene3D" id="3.90.1200.10">
    <property type="match status" value="1"/>
</dbReference>
<name>A0ABY8XZL5_9PSEU</name>
<dbReference type="Proteomes" id="UP001227101">
    <property type="component" value="Chromosome"/>
</dbReference>
<keyword evidence="2" id="KW-1185">Reference proteome</keyword>